<gene>
    <name evidence="3 4" type="primary">LOC125779152</name>
</gene>
<sequence length="324" mass="37966">MEALQISRFNLVLTCIKNIESFDGNDTNQLPDYIDQVENILPSILEFDSTNQNILFGYIKNKCVGKTREAIHRHSNVNSWHILKEILTKNFGEKYSSNDLMDELKTCRLHGTIENYYFKINKLANRIHNRNLTHGDTTYMTEEVNRISLKTFRDHLPEPTRTMIFARDPETLEDAFKIILGAKHQNYAQFGPAKRDYLNTNIRTNFSNNYNNQNNSFQKKSFHFTNTSNKHNQHFETQQNFPYQNPHSNTNYNPCNDNLGNSNFTSQTKRTNYSQNTNRNKPNSNNNNYDYQFRQPILRSQNEPMEIGNSNVNFPIAGTQNFHI</sequence>
<name>A0ABM3K2R4_BACDO</name>
<dbReference type="RefSeq" id="XP_049315752.1">
    <property type="nucleotide sequence ID" value="XM_049459795.1"/>
</dbReference>
<accession>A0ABM3K2R4</accession>
<organism evidence="2 4">
    <name type="scientific">Bactrocera dorsalis</name>
    <name type="common">Oriental fruit fly</name>
    <name type="synonym">Dacus dorsalis</name>
    <dbReference type="NCBI Taxonomy" id="27457"/>
    <lineage>
        <taxon>Eukaryota</taxon>
        <taxon>Metazoa</taxon>
        <taxon>Ecdysozoa</taxon>
        <taxon>Arthropoda</taxon>
        <taxon>Hexapoda</taxon>
        <taxon>Insecta</taxon>
        <taxon>Pterygota</taxon>
        <taxon>Neoptera</taxon>
        <taxon>Endopterygota</taxon>
        <taxon>Diptera</taxon>
        <taxon>Brachycera</taxon>
        <taxon>Muscomorpha</taxon>
        <taxon>Tephritoidea</taxon>
        <taxon>Tephritidae</taxon>
        <taxon>Bactrocera</taxon>
        <taxon>Bactrocera</taxon>
    </lineage>
</organism>
<proteinExistence type="predicted"/>
<evidence type="ECO:0000313" key="3">
    <source>
        <dbReference type="RefSeq" id="XP_049315751.1"/>
    </source>
</evidence>
<keyword evidence="3 4" id="KW-0808">Transferase</keyword>
<feature type="compositionally biased region" description="Low complexity" evidence="1">
    <location>
        <begin position="276"/>
        <end position="288"/>
    </location>
</feature>
<keyword evidence="3 4" id="KW-0418">Kinase</keyword>
<feature type="region of interest" description="Disordered" evidence="1">
    <location>
        <begin position="242"/>
        <end position="289"/>
    </location>
</feature>
<keyword evidence="2" id="KW-1185">Reference proteome</keyword>
<dbReference type="Proteomes" id="UP001652620">
    <property type="component" value="Chromosome 6"/>
</dbReference>
<protein>
    <submittedName>
        <fullName evidence="3 4">Probable cyclin-dependent serine/threonine-protein kinase DDB_G0292550</fullName>
    </submittedName>
</protein>
<evidence type="ECO:0000313" key="4">
    <source>
        <dbReference type="RefSeq" id="XP_049315752.1"/>
    </source>
</evidence>
<dbReference type="RefSeq" id="XP_049315751.1">
    <property type="nucleotide sequence ID" value="XM_049459794.1"/>
</dbReference>
<reference evidence="3 4" key="1">
    <citation type="submission" date="2025-05" db="UniProtKB">
        <authorList>
            <consortium name="RefSeq"/>
        </authorList>
    </citation>
    <scope>IDENTIFICATION</scope>
    <source>
        <tissue evidence="3 4">Adult</tissue>
    </source>
</reference>
<evidence type="ECO:0000256" key="1">
    <source>
        <dbReference type="SAM" id="MobiDB-lite"/>
    </source>
</evidence>
<evidence type="ECO:0000313" key="2">
    <source>
        <dbReference type="Proteomes" id="UP001652620"/>
    </source>
</evidence>
<feature type="compositionally biased region" description="Polar residues" evidence="1">
    <location>
        <begin position="242"/>
        <end position="275"/>
    </location>
</feature>
<dbReference type="GO" id="GO:0016301">
    <property type="term" value="F:kinase activity"/>
    <property type="evidence" value="ECO:0007669"/>
    <property type="project" value="UniProtKB-KW"/>
</dbReference>
<dbReference type="GeneID" id="125779152"/>